<gene>
    <name evidence="2" type="ORF">PG996_004610</name>
</gene>
<proteinExistence type="predicted"/>
<evidence type="ECO:0000256" key="1">
    <source>
        <dbReference type="SAM" id="MobiDB-lite"/>
    </source>
</evidence>
<name>A0ABR1W7G4_9PEZI</name>
<feature type="region of interest" description="Disordered" evidence="1">
    <location>
        <begin position="141"/>
        <end position="160"/>
    </location>
</feature>
<dbReference type="Proteomes" id="UP001446871">
    <property type="component" value="Unassembled WGS sequence"/>
</dbReference>
<dbReference type="InterPro" id="IPR036864">
    <property type="entry name" value="Zn2-C6_fun-type_DNA-bd_sf"/>
</dbReference>
<keyword evidence="3" id="KW-1185">Reference proteome</keyword>
<evidence type="ECO:0000313" key="2">
    <source>
        <dbReference type="EMBL" id="KAK8078440.1"/>
    </source>
</evidence>
<accession>A0ABR1W7G4</accession>
<feature type="compositionally biased region" description="Basic and acidic residues" evidence="1">
    <location>
        <begin position="9"/>
        <end position="20"/>
    </location>
</feature>
<evidence type="ECO:0008006" key="4">
    <source>
        <dbReference type="Google" id="ProtNLM"/>
    </source>
</evidence>
<sequence>MDSIYSPLHRSEELHPEDVPHPTFFEDAYHNHSPVVTHEHSSMRQEDAPLPAHHALTSPLVSQELSEYLESIDSRDPSTLASILEPIGSEPLGPTIPNEHVPEPPAQIRTRKHPLLLCKPATTISAGLDANPAVPVSGPMRTGGVQNTTPTPLSSEAVPGGKIMIPSLAQSRKSKRADDDGLVPMRRKKTASSCMWCRSKKRECSDGKPCHLCLKAVEARGKRVEQYVLAANRCNSGFERDDFDCILDLFMGFACLMTLVKKAKGSNACIEPDEKPVEDDVLANLLKMACGTMSAVTALGNGHHLPRFLALQVSGLFHHASNKKSEPKTNLLQVIQHNFEACCSSLAQQQIKAKLEAGQLDFRLDYLSHLMKHESGESSDSQQTSLGPTTSGDVASALKREFSALNKREGKQAARKTSKMHGTLIDIFENILDQYRNEYGEIDFALSCIHTVELMREVLIAEGY</sequence>
<reference evidence="2 3" key="1">
    <citation type="submission" date="2023-01" db="EMBL/GenBank/DDBJ databases">
        <title>Analysis of 21 Apiospora genomes using comparative genomics revels a genus with tremendous synthesis potential of carbohydrate active enzymes and secondary metabolites.</title>
        <authorList>
            <person name="Sorensen T."/>
        </authorList>
    </citation>
    <scope>NUCLEOTIDE SEQUENCE [LARGE SCALE GENOMIC DNA]</scope>
    <source>
        <strain evidence="2 3">CBS 83171</strain>
    </source>
</reference>
<evidence type="ECO:0000313" key="3">
    <source>
        <dbReference type="Proteomes" id="UP001446871"/>
    </source>
</evidence>
<feature type="region of interest" description="Disordered" evidence="1">
    <location>
        <begin position="1"/>
        <end position="27"/>
    </location>
</feature>
<comment type="caution">
    <text evidence="2">The sequence shown here is derived from an EMBL/GenBank/DDBJ whole genome shotgun (WGS) entry which is preliminary data.</text>
</comment>
<dbReference type="SUPFAM" id="SSF57701">
    <property type="entry name" value="Zn2/Cys6 DNA-binding domain"/>
    <property type="match status" value="1"/>
</dbReference>
<protein>
    <recommendedName>
        <fullName evidence="4">Zn(2)-C6 fungal-type domain-containing protein</fullName>
    </recommendedName>
</protein>
<organism evidence="2 3">
    <name type="scientific">Apiospora saccharicola</name>
    <dbReference type="NCBI Taxonomy" id="335842"/>
    <lineage>
        <taxon>Eukaryota</taxon>
        <taxon>Fungi</taxon>
        <taxon>Dikarya</taxon>
        <taxon>Ascomycota</taxon>
        <taxon>Pezizomycotina</taxon>
        <taxon>Sordariomycetes</taxon>
        <taxon>Xylariomycetidae</taxon>
        <taxon>Amphisphaeriales</taxon>
        <taxon>Apiosporaceae</taxon>
        <taxon>Apiospora</taxon>
    </lineage>
</organism>
<dbReference type="EMBL" id="JAQQWM010000002">
    <property type="protein sequence ID" value="KAK8078440.1"/>
    <property type="molecule type" value="Genomic_DNA"/>
</dbReference>
<feature type="compositionally biased region" description="Polar residues" evidence="1">
    <location>
        <begin position="144"/>
        <end position="154"/>
    </location>
</feature>